<comment type="similarity">
    <text evidence="4">Belongs to the TMEM138 family.</text>
</comment>
<evidence type="ECO:0000256" key="9">
    <source>
        <dbReference type="ARBA" id="ARBA00023069"/>
    </source>
</evidence>
<proteinExistence type="inferred from homology"/>
<evidence type="ECO:0000256" key="6">
    <source>
        <dbReference type="ARBA" id="ARBA00022692"/>
    </source>
</evidence>
<comment type="caution">
    <text evidence="14">The sequence shown here is derived from an EMBL/GenBank/DDBJ whole genome shotgun (WGS) entry which is preliminary data.</text>
</comment>
<comment type="function">
    <text evidence="1">Required for ciliogenesis.</text>
</comment>
<evidence type="ECO:0000256" key="13">
    <source>
        <dbReference type="SAM" id="Phobius"/>
    </source>
</evidence>
<keyword evidence="15" id="KW-1185">Reference proteome</keyword>
<keyword evidence="11" id="KW-0325">Glycoprotein</keyword>
<organism evidence="14 15">
    <name type="scientific">Cyclotella atomus</name>
    <dbReference type="NCBI Taxonomy" id="382360"/>
    <lineage>
        <taxon>Eukaryota</taxon>
        <taxon>Sar</taxon>
        <taxon>Stramenopiles</taxon>
        <taxon>Ochrophyta</taxon>
        <taxon>Bacillariophyta</taxon>
        <taxon>Coscinodiscophyceae</taxon>
        <taxon>Thalassiosirophycidae</taxon>
        <taxon>Stephanodiscales</taxon>
        <taxon>Stephanodiscaceae</taxon>
        <taxon>Cyclotella</taxon>
    </lineage>
</organism>
<evidence type="ECO:0000256" key="3">
    <source>
        <dbReference type="ARBA" id="ARBA00004138"/>
    </source>
</evidence>
<evidence type="ECO:0000256" key="8">
    <source>
        <dbReference type="ARBA" id="ARBA00022989"/>
    </source>
</evidence>
<keyword evidence="8 13" id="KW-1133">Transmembrane helix</keyword>
<evidence type="ECO:0000313" key="15">
    <source>
        <dbReference type="Proteomes" id="UP001530400"/>
    </source>
</evidence>
<evidence type="ECO:0000256" key="1">
    <source>
        <dbReference type="ARBA" id="ARBA00003709"/>
    </source>
</evidence>
<dbReference type="PANTHER" id="PTHR13306">
    <property type="entry name" value="TRANSMEMBRANE PROTEIN 138"/>
    <property type="match status" value="1"/>
</dbReference>
<keyword evidence="9" id="KW-0969">Cilium</keyword>
<dbReference type="PANTHER" id="PTHR13306:SF6">
    <property type="entry name" value="TRANSMEMBRANE PROTEIN 138"/>
    <property type="match status" value="1"/>
</dbReference>
<evidence type="ECO:0000256" key="4">
    <source>
        <dbReference type="ARBA" id="ARBA00010572"/>
    </source>
</evidence>
<dbReference type="InterPro" id="IPR024133">
    <property type="entry name" value="TM_138"/>
</dbReference>
<gene>
    <name evidence="14" type="ORF">ACHAWO_009386</name>
</gene>
<evidence type="ECO:0000256" key="11">
    <source>
        <dbReference type="ARBA" id="ARBA00023180"/>
    </source>
</evidence>
<keyword evidence="6 13" id="KW-0812">Transmembrane</keyword>
<evidence type="ECO:0000256" key="7">
    <source>
        <dbReference type="ARBA" id="ARBA00022794"/>
    </source>
</evidence>
<keyword evidence="7" id="KW-0970">Cilium biogenesis/degradation</keyword>
<sequence>MEQLLRDKYYIKLVMMAIFIAGDLFVNSKSEYEALQVDEPTDTSQQLLFPPSNRSTAYEEMSQLQIILLGCSILLQASIFSAFFLILADTFPFQVGLLGVVGAQFKHMPIAQGLYSLMTISVGAMRLDQVFKGNTDIWSNAFYIIMSFFHKLGAPCYYAVSLRSAMRLGNEMYYTKEAWTSSGETISDAEAQK</sequence>
<feature type="transmembrane region" description="Helical" evidence="13">
    <location>
        <begin position="137"/>
        <end position="160"/>
    </location>
</feature>
<feature type="transmembrane region" description="Helical" evidence="13">
    <location>
        <begin position="66"/>
        <end position="87"/>
    </location>
</feature>
<evidence type="ECO:0000313" key="14">
    <source>
        <dbReference type="EMBL" id="KAL3770622.1"/>
    </source>
</evidence>
<keyword evidence="12" id="KW-0966">Cell projection</keyword>
<comment type="subcellular location">
    <subcellularLocation>
        <location evidence="3">Cell projection</location>
        <location evidence="3">Cilium</location>
    </subcellularLocation>
    <subcellularLocation>
        <location evidence="2">Endomembrane system</location>
        <topology evidence="2">Multi-pass membrane protein</topology>
    </subcellularLocation>
</comment>
<dbReference type="Proteomes" id="UP001530400">
    <property type="component" value="Unassembled WGS sequence"/>
</dbReference>
<name>A0ABD3N3Q2_9STRA</name>
<accession>A0ABD3N3Q2</accession>
<evidence type="ECO:0000256" key="10">
    <source>
        <dbReference type="ARBA" id="ARBA00023136"/>
    </source>
</evidence>
<dbReference type="GO" id="GO:0030030">
    <property type="term" value="P:cell projection organization"/>
    <property type="evidence" value="ECO:0007669"/>
    <property type="project" value="UniProtKB-KW"/>
</dbReference>
<reference evidence="14 15" key="1">
    <citation type="submission" date="2024-10" db="EMBL/GenBank/DDBJ databases">
        <title>Updated reference genomes for cyclostephanoid diatoms.</title>
        <authorList>
            <person name="Roberts W.R."/>
            <person name="Alverson A.J."/>
        </authorList>
    </citation>
    <scope>NUCLEOTIDE SEQUENCE [LARGE SCALE GENOMIC DNA]</scope>
    <source>
        <strain evidence="14 15">AJA010-31</strain>
    </source>
</reference>
<dbReference type="GO" id="GO:0012505">
    <property type="term" value="C:endomembrane system"/>
    <property type="evidence" value="ECO:0007669"/>
    <property type="project" value="UniProtKB-SubCell"/>
</dbReference>
<evidence type="ECO:0000256" key="12">
    <source>
        <dbReference type="ARBA" id="ARBA00023273"/>
    </source>
</evidence>
<keyword evidence="10 13" id="KW-0472">Membrane</keyword>
<evidence type="ECO:0000256" key="5">
    <source>
        <dbReference type="ARBA" id="ARBA00014515"/>
    </source>
</evidence>
<feature type="transmembrane region" description="Helical" evidence="13">
    <location>
        <begin position="108"/>
        <end position="125"/>
    </location>
</feature>
<dbReference type="EMBL" id="JALLPJ020001306">
    <property type="protein sequence ID" value="KAL3770622.1"/>
    <property type="molecule type" value="Genomic_DNA"/>
</dbReference>
<dbReference type="Pfam" id="PF14935">
    <property type="entry name" value="TMEM138"/>
    <property type="match status" value="1"/>
</dbReference>
<protein>
    <recommendedName>
        <fullName evidence="5">Transmembrane protein 138</fullName>
    </recommendedName>
</protein>
<dbReference type="AlphaFoldDB" id="A0ABD3N3Q2"/>
<evidence type="ECO:0000256" key="2">
    <source>
        <dbReference type="ARBA" id="ARBA00004127"/>
    </source>
</evidence>
<dbReference type="GO" id="GO:0005929">
    <property type="term" value="C:cilium"/>
    <property type="evidence" value="ECO:0007669"/>
    <property type="project" value="UniProtKB-SubCell"/>
</dbReference>